<gene>
    <name evidence="1" type="ORF">ACFFLS_03575</name>
</gene>
<name>A0ABV6BN96_9FLAO</name>
<reference evidence="1 2" key="1">
    <citation type="submission" date="2024-09" db="EMBL/GenBank/DDBJ databases">
        <authorList>
            <person name="Sun Q."/>
            <person name="Mori K."/>
        </authorList>
    </citation>
    <scope>NUCLEOTIDE SEQUENCE [LARGE SCALE GENOMIC DNA]</scope>
    <source>
        <strain evidence="1 2">CGMCC 1.12926</strain>
    </source>
</reference>
<evidence type="ECO:0000313" key="1">
    <source>
        <dbReference type="EMBL" id="MFC0076106.1"/>
    </source>
</evidence>
<accession>A0ABV6BN96</accession>
<sequence>MMVNNMTIFLINIFFIFFSCQSKKNDGNYILYKYFDEYNLKGVNKIDNIENYEGKYYVSVLAAKDSIILHKMQKNKIIEKLVYFKKKGNWELNSREENSGNEKSFKGISYYHKKIIKNDTIYNYSYNLINGKYTNGCLSYTTKQKSIFCYDCGIDILENKLDTEYAKQYLKECNNKEVFYKKYIGDRMFIYYEDGTLFDVRSFCFGYFDSDEKNNESFIDEYQ</sequence>
<organism evidence="1 2">
    <name type="scientific">Flavobacterium procerum</name>
    <dbReference type="NCBI Taxonomy" id="1455569"/>
    <lineage>
        <taxon>Bacteria</taxon>
        <taxon>Pseudomonadati</taxon>
        <taxon>Bacteroidota</taxon>
        <taxon>Flavobacteriia</taxon>
        <taxon>Flavobacteriales</taxon>
        <taxon>Flavobacteriaceae</taxon>
        <taxon>Flavobacterium</taxon>
    </lineage>
</organism>
<keyword evidence="2" id="KW-1185">Reference proteome</keyword>
<evidence type="ECO:0008006" key="3">
    <source>
        <dbReference type="Google" id="ProtNLM"/>
    </source>
</evidence>
<evidence type="ECO:0000313" key="2">
    <source>
        <dbReference type="Proteomes" id="UP001589734"/>
    </source>
</evidence>
<dbReference type="Proteomes" id="UP001589734">
    <property type="component" value="Unassembled WGS sequence"/>
</dbReference>
<dbReference type="EMBL" id="JBHLYW010000003">
    <property type="protein sequence ID" value="MFC0076106.1"/>
    <property type="molecule type" value="Genomic_DNA"/>
</dbReference>
<dbReference type="RefSeq" id="WP_379683179.1">
    <property type="nucleotide sequence ID" value="NZ_JBHLYW010000003.1"/>
</dbReference>
<proteinExistence type="predicted"/>
<protein>
    <recommendedName>
        <fullName evidence="3">Lipoprotein</fullName>
    </recommendedName>
</protein>
<comment type="caution">
    <text evidence="1">The sequence shown here is derived from an EMBL/GenBank/DDBJ whole genome shotgun (WGS) entry which is preliminary data.</text>
</comment>